<name>A0A0F9W0Y1_9ZZZZ</name>
<comment type="caution">
    <text evidence="2">The sequence shown here is derived from an EMBL/GenBank/DDBJ whole genome shotgun (WGS) entry which is preliminary data.</text>
</comment>
<organism evidence="2">
    <name type="scientific">marine sediment metagenome</name>
    <dbReference type="NCBI Taxonomy" id="412755"/>
    <lineage>
        <taxon>unclassified sequences</taxon>
        <taxon>metagenomes</taxon>
        <taxon>ecological metagenomes</taxon>
    </lineage>
</organism>
<feature type="transmembrane region" description="Helical" evidence="1">
    <location>
        <begin position="20"/>
        <end position="42"/>
    </location>
</feature>
<evidence type="ECO:0000313" key="2">
    <source>
        <dbReference type="EMBL" id="KKN79311.1"/>
    </source>
</evidence>
<keyword evidence="1" id="KW-0472">Membrane</keyword>
<proteinExistence type="predicted"/>
<sequence>MWTIVGLPFWEVIQHEILHCLYSLLFLLVIYFASQGICWLVGWDYIRIISTNGFLLWGFLVCSVLVSHYFADEIIIIIPPWA</sequence>
<feature type="transmembrane region" description="Helical" evidence="1">
    <location>
        <begin position="54"/>
        <end position="71"/>
    </location>
</feature>
<protein>
    <submittedName>
        <fullName evidence="2">Uncharacterized protein</fullName>
    </submittedName>
</protein>
<accession>A0A0F9W0Y1</accession>
<keyword evidence="1" id="KW-0812">Transmembrane</keyword>
<dbReference type="EMBL" id="LAZR01000249">
    <property type="protein sequence ID" value="KKN79311.1"/>
    <property type="molecule type" value="Genomic_DNA"/>
</dbReference>
<evidence type="ECO:0000256" key="1">
    <source>
        <dbReference type="SAM" id="Phobius"/>
    </source>
</evidence>
<reference evidence="2" key="1">
    <citation type="journal article" date="2015" name="Nature">
        <title>Complex archaea that bridge the gap between prokaryotes and eukaryotes.</title>
        <authorList>
            <person name="Spang A."/>
            <person name="Saw J.H."/>
            <person name="Jorgensen S.L."/>
            <person name="Zaremba-Niedzwiedzka K."/>
            <person name="Martijn J."/>
            <person name="Lind A.E."/>
            <person name="van Eijk R."/>
            <person name="Schleper C."/>
            <person name="Guy L."/>
            <person name="Ettema T.J."/>
        </authorList>
    </citation>
    <scope>NUCLEOTIDE SEQUENCE</scope>
</reference>
<gene>
    <name evidence="2" type="ORF">LCGC14_0340930</name>
</gene>
<keyword evidence="1" id="KW-1133">Transmembrane helix</keyword>
<dbReference type="AlphaFoldDB" id="A0A0F9W0Y1"/>